<name>A0A1J1LH31_9CYAN</name>
<protein>
    <submittedName>
        <fullName evidence="1">Uncharacterized protein</fullName>
    </submittedName>
</protein>
<evidence type="ECO:0000313" key="1">
    <source>
        <dbReference type="EMBL" id="CUR31787.1"/>
    </source>
</evidence>
<keyword evidence="2" id="KW-1185">Reference proteome</keyword>
<evidence type="ECO:0000313" key="2">
    <source>
        <dbReference type="Proteomes" id="UP000184315"/>
    </source>
</evidence>
<dbReference type="Proteomes" id="UP000184315">
    <property type="component" value="Unassembled WGS sequence"/>
</dbReference>
<gene>
    <name evidence="1" type="ORF">PL9214291380</name>
</gene>
<dbReference type="EMBL" id="CZDF01000132">
    <property type="protein sequence ID" value="CUR31787.1"/>
    <property type="molecule type" value="Genomic_DNA"/>
</dbReference>
<accession>A0A1J1LH31</accession>
<sequence>MFLSLQGGQKQSYGISGETLAEGRWPKLQINSKRSVLIVAKSNNCW</sequence>
<proteinExistence type="predicted"/>
<reference evidence="2" key="1">
    <citation type="submission" date="2015-10" db="EMBL/GenBank/DDBJ databases">
        <authorList>
            <person name="Regsiter A."/>
            <person name="william w."/>
        </authorList>
    </citation>
    <scope>NUCLEOTIDE SEQUENCE [LARGE SCALE GENOMIC DNA]</scope>
</reference>
<dbReference type="AlphaFoldDB" id="A0A1J1LH31"/>
<organism evidence="1 2">
    <name type="scientific">Planktothrix tepida PCC 9214</name>
    <dbReference type="NCBI Taxonomy" id="671072"/>
    <lineage>
        <taxon>Bacteria</taxon>
        <taxon>Bacillati</taxon>
        <taxon>Cyanobacteriota</taxon>
        <taxon>Cyanophyceae</taxon>
        <taxon>Oscillatoriophycideae</taxon>
        <taxon>Oscillatoriales</taxon>
        <taxon>Microcoleaceae</taxon>
        <taxon>Planktothrix</taxon>
    </lineage>
</organism>